<proteinExistence type="predicted"/>
<dbReference type="EMBL" id="JAZDUF010000007">
    <property type="protein sequence ID" value="MEE3852676.1"/>
    <property type="molecule type" value="Genomic_DNA"/>
</dbReference>
<reference evidence="3 4" key="1">
    <citation type="submission" date="2024-01" db="EMBL/GenBank/DDBJ databases">
        <title>Draft genome sequence of Gordonia sp. LSe1-13.</title>
        <authorList>
            <person name="Suphannarot A."/>
            <person name="Mingma R."/>
        </authorList>
    </citation>
    <scope>NUCLEOTIDE SEQUENCE [LARGE SCALE GENOMIC DNA]</scope>
    <source>
        <strain evidence="3 4">LSe1-13</strain>
    </source>
</reference>
<feature type="transmembrane region" description="Helical" evidence="1">
    <location>
        <begin position="21"/>
        <end position="39"/>
    </location>
</feature>
<dbReference type="InterPro" id="IPR009936">
    <property type="entry name" value="DUF1468"/>
</dbReference>
<keyword evidence="1" id="KW-0812">Transmembrane</keyword>
<gene>
    <name evidence="3" type="ORF">VZC37_20220</name>
</gene>
<comment type="caution">
    <text evidence="3">The sequence shown here is derived from an EMBL/GenBank/DDBJ whole genome shotgun (WGS) entry which is preliminary data.</text>
</comment>
<feature type="domain" description="DUF1468" evidence="2">
    <location>
        <begin position="22"/>
        <end position="175"/>
    </location>
</feature>
<keyword evidence="4" id="KW-1185">Reference proteome</keyword>
<keyword evidence="1" id="KW-1133">Transmembrane helix</keyword>
<dbReference type="Proteomes" id="UP001347146">
    <property type="component" value="Unassembled WGS sequence"/>
</dbReference>
<feature type="transmembrane region" description="Helical" evidence="1">
    <location>
        <begin position="104"/>
        <end position="122"/>
    </location>
</feature>
<sequence>MTGDSGTATPSASPRRDYGELIIPAVLVLVGTVVVAGIVTMDEAGDGGLFGAKAFPWIVAVLCYVVAVLMAVSVFRPTPRPPSADPGDEADLILDHGHAPAEASNWRSVVIVVGGVLLFILILEPIGWLISGTLLFAIVAVGLGARNHIASVLGGLGIAAVIQLAFSGLLGIYIPPGILG</sequence>
<organism evidence="3 4">
    <name type="scientific">Gordonia sesuvii</name>
    <dbReference type="NCBI Taxonomy" id="3116777"/>
    <lineage>
        <taxon>Bacteria</taxon>
        <taxon>Bacillati</taxon>
        <taxon>Actinomycetota</taxon>
        <taxon>Actinomycetes</taxon>
        <taxon>Mycobacteriales</taxon>
        <taxon>Gordoniaceae</taxon>
        <taxon>Gordonia</taxon>
    </lineage>
</organism>
<feature type="transmembrane region" description="Helical" evidence="1">
    <location>
        <begin position="128"/>
        <end position="145"/>
    </location>
</feature>
<protein>
    <submittedName>
        <fullName evidence="3">Tripartite tricarboxylate transporter TctB family protein</fullName>
    </submittedName>
</protein>
<evidence type="ECO:0000259" key="2">
    <source>
        <dbReference type="Pfam" id="PF07331"/>
    </source>
</evidence>
<dbReference type="Pfam" id="PF07331">
    <property type="entry name" value="TctB"/>
    <property type="match status" value="1"/>
</dbReference>
<evidence type="ECO:0000313" key="3">
    <source>
        <dbReference type="EMBL" id="MEE3852676.1"/>
    </source>
</evidence>
<dbReference type="RefSeq" id="WP_330435101.1">
    <property type="nucleotide sequence ID" value="NZ_JAZDUF010000007.1"/>
</dbReference>
<keyword evidence="1" id="KW-0472">Membrane</keyword>
<evidence type="ECO:0000256" key="1">
    <source>
        <dbReference type="SAM" id="Phobius"/>
    </source>
</evidence>
<feature type="transmembrane region" description="Helical" evidence="1">
    <location>
        <begin position="152"/>
        <end position="174"/>
    </location>
</feature>
<evidence type="ECO:0000313" key="4">
    <source>
        <dbReference type="Proteomes" id="UP001347146"/>
    </source>
</evidence>
<feature type="transmembrane region" description="Helical" evidence="1">
    <location>
        <begin position="54"/>
        <end position="75"/>
    </location>
</feature>
<name>A0ABU7MJ77_9ACTN</name>
<accession>A0ABU7MJ77</accession>